<proteinExistence type="inferred from homology"/>
<dbReference type="PaxDb" id="4081-Solyc01g106300.2.1"/>
<reference evidence="5" key="2">
    <citation type="submission" date="2019-01" db="UniProtKB">
        <authorList>
            <consortium name="EnsemblPlants"/>
        </authorList>
    </citation>
    <scope>IDENTIFICATION</scope>
    <source>
        <strain evidence="5">cv. Heinz 1706</strain>
    </source>
</reference>
<dbReference type="Pfam" id="PF12734">
    <property type="entry name" value="CYSTM"/>
    <property type="match status" value="1"/>
</dbReference>
<evidence type="ECO:0000313" key="6">
    <source>
        <dbReference type="Proteomes" id="UP000004994"/>
    </source>
</evidence>
<dbReference type="Proteomes" id="UP000004994">
    <property type="component" value="Chromosome 1"/>
</dbReference>
<evidence type="ECO:0000256" key="2">
    <source>
        <dbReference type="ARBA" id="ARBA00009444"/>
    </source>
</evidence>
<reference evidence="5" key="1">
    <citation type="journal article" date="2012" name="Nature">
        <title>The tomato genome sequence provides insights into fleshy fruit evolution.</title>
        <authorList>
            <consortium name="Tomato Genome Consortium"/>
        </authorList>
    </citation>
    <scope>NUCLEOTIDE SEQUENCE [LARGE SCALE GENOMIC DNA]</scope>
    <source>
        <strain evidence="5">cv. Heinz 1706</strain>
    </source>
</reference>
<dbReference type="InParanoid" id="A0A3Q7ERF0"/>
<organism evidence="5">
    <name type="scientific">Solanum lycopersicum</name>
    <name type="common">Tomato</name>
    <name type="synonym">Lycopersicon esculentum</name>
    <dbReference type="NCBI Taxonomy" id="4081"/>
    <lineage>
        <taxon>Eukaryota</taxon>
        <taxon>Viridiplantae</taxon>
        <taxon>Streptophyta</taxon>
        <taxon>Embryophyta</taxon>
        <taxon>Tracheophyta</taxon>
        <taxon>Spermatophyta</taxon>
        <taxon>Magnoliopsida</taxon>
        <taxon>eudicotyledons</taxon>
        <taxon>Gunneridae</taxon>
        <taxon>Pentapetalae</taxon>
        <taxon>asterids</taxon>
        <taxon>lamiids</taxon>
        <taxon>Solanales</taxon>
        <taxon>Solanaceae</taxon>
        <taxon>Solanoideae</taxon>
        <taxon>Solaneae</taxon>
        <taxon>Solanum</taxon>
        <taxon>Solanum subgen. Lycopersicon</taxon>
    </lineage>
</organism>
<keyword evidence="3" id="KW-0472">Membrane</keyword>
<evidence type="ECO:0000256" key="3">
    <source>
        <dbReference type="ARBA" id="ARBA00023136"/>
    </source>
</evidence>
<name>A0A3Q7ERF0_SOLLC</name>
<feature type="domain" description="Cysteine-rich transmembrane" evidence="4">
    <location>
        <begin position="15"/>
        <end position="60"/>
    </location>
</feature>
<evidence type="ECO:0000259" key="4">
    <source>
        <dbReference type="Pfam" id="PF12734"/>
    </source>
</evidence>
<dbReference type="Gramene" id="Solyc01g106300.3.1">
    <property type="protein sequence ID" value="Solyc01g106300.3.1"/>
    <property type="gene ID" value="Solyc01g106300.3"/>
</dbReference>
<dbReference type="OMA" id="YNNGPPV"/>
<dbReference type="GO" id="GO:0005886">
    <property type="term" value="C:plasma membrane"/>
    <property type="evidence" value="ECO:0000318"/>
    <property type="project" value="GO_Central"/>
</dbReference>
<evidence type="ECO:0000313" key="5">
    <source>
        <dbReference type="EnsemblPlants" id="Solyc01g106300.3.1"/>
    </source>
</evidence>
<comment type="similarity">
    <text evidence="2">Belongs to the CYSTM1 family.</text>
</comment>
<accession>A0A3Q7ERF0</accession>
<sequence length="67" mass="7342">MSEVPKQTSYPYPAPGYYEGPPVMAPPIYTYTAAPPRRQSGSLEACLATLCCCCLLDSCCWDPFLCI</sequence>
<comment type="subcellular location">
    <subcellularLocation>
        <location evidence="1">Membrane</location>
    </subcellularLocation>
</comment>
<evidence type="ECO:0000256" key="1">
    <source>
        <dbReference type="ARBA" id="ARBA00004370"/>
    </source>
</evidence>
<dbReference type="EnsemblPlants" id="Solyc01g106300.3.1">
    <property type="protein sequence ID" value="Solyc01g106300.3.1"/>
    <property type="gene ID" value="Solyc01g106300.3"/>
</dbReference>
<keyword evidence="6" id="KW-1185">Reference proteome</keyword>
<dbReference type="AlphaFoldDB" id="A0A3Q7ERF0"/>
<protein>
    <recommendedName>
        <fullName evidence="4">Cysteine-rich transmembrane domain-containing protein</fullName>
    </recommendedName>
</protein>
<dbReference type="InterPro" id="IPR028144">
    <property type="entry name" value="CYSTM_dom"/>
</dbReference>